<evidence type="ECO:0000313" key="2">
    <source>
        <dbReference type="EMBL" id="MPN59615.1"/>
    </source>
</evidence>
<sequence>MIKHGNEHRRHPVKRGASLRRHGLEHRERVKGLCRIDHGGAVRETAQIPHHHAEAVIERHGNAQTVPRLKADGLTDEKSVVQDVVMRQCRAFWLPGRA</sequence>
<gene>
    <name evidence="2" type="ORF">SDC9_207336</name>
</gene>
<comment type="caution">
    <text evidence="2">The sequence shown here is derived from an EMBL/GenBank/DDBJ whole genome shotgun (WGS) entry which is preliminary data.</text>
</comment>
<protein>
    <submittedName>
        <fullName evidence="2">Uncharacterized protein</fullName>
    </submittedName>
</protein>
<organism evidence="2">
    <name type="scientific">bioreactor metagenome</name>
    <dbReference type="NCBI Taxonomy" id="1076179"/>
    <lineage>
        <taxon>unclassified sequences</taxon>
        <taxon>metagenomes</taxon>
        <taxon>ecological metagenomes</taxon>
    </lineage>
</organism>
<evidence type="ECO:0000256" key="1">
    <source>
        <dbReference type="SAM" id="MobiDB-lite"/>
    </source>
</evidence>
<proteinExistence type="predicted"/>
<reference evidence="2" key="1">
    <citation type="submission" date="2019-08" db="EMBL/GenBank/DDBJ databases">
        <authorList>
            <person name="Kucharzyk K."/>
            <person name="Murdoch R.W."/>
            <person name="Higgins S."/>
            <person name="Loffler F."/>
        </authorList>
    </citation>
    <scope>NUCLEOTIDE SEQUENCE</scope>
</reference>
<feature type="region of interest" description="Disordered" evidence="1">
    <location>
        <begin position="1"/>
        <end position="24"/>
    </location>
</feature>
<name>A0A645J7C2_9ZZZZ</name>
<accession>A0A645J7C2</accession>
<dbReference type="AlphaFoldDB" id="A0A645J7C2"/>
<dbReference type="EMBL" id="VSSQ01133822">
    <property type="protein sequence ID" value="MPN59615.1"/>
    <property type="molecule type" value="Genomic_DNA"/>
</dbReference>